<evidence type="ECO:0000256" key="5">
    <source>
        <dbReference type="ARBA" id="ARBA00022840"/>
    </source>
</evidence>
<keyword evidence="4" id="KW-0833">Ubl conjugation pathway</keyword>
<evidence type="ECO:0000256" key="1">
    <source>
        <dbReference type="ARBA" id="ARBA00012486"/>
    </source>
</evidence>
<evidence type="ECO:0000256" key="2">
    <source>
        <dbReference type="ARBA" id="ARBA00022679"/>
    </source>
</evidence>
<dbReference type="InterPro" id="IPR050113">
    <property type="entry name" value="Ub_conjugating_enzyme"/>
</dbReference>
<proteinExistence type="predicted"/>
<keyword evidence="8" id="KW-1185">Reference proteome</keyword>
<reference evidence="8" key="1">
    <citation type="journal article" date="2015" name="Genome Announc.">
        <title>Draft genome sequence of Talaromyces cellulolyticus strain Y-94, a source of lignocellulosic biomass-degrading enzymes.</title>
        <authorList>
            <person name="Fujii T."/>
            <person name="Koike H."/>
            <person name="Sawayama S."/>
            <person name="Yano S."/>
            <person name="Inoue H."/>
        </authorList>
    </citation>
    <scope>NUCLEOTIDE SEQUENCE [LARGE SCALE GENOMIC DNA]</scope>
    <source>
        <strain evidence="8">Y-94</strain>
    </source>
</reference>
<dbReference type="SMART" id="SM00212">
    <property type="entry name" value="UBCc"/>
    <property type="match status" value="1"/>
</dbReference>
<organism evidence="7 8">
    <name type="scientific">Talaromyces pinophilus</name>
    <name type="common">Penicillium pinophilum</name>
    <dbReference type="NCBI Taxonomy" id="128442"/>
    <lineage>
        <taxon>Eukaryota</taxon>
        <taxon>Fungi</taxon>
        <taxon>Dikarya</taxon>
        <taxon>Ascomycota</taxon>
        <taxon>Pezizomycotina</taxon>
        <taxon>Eurotiomycetes</taxon>
        <taxon>Eurotiomycetidae</taxon>
        <taxon>Eurotiales</taxon>
        <taxon>Trichocomaceae</taxon>
        <taxon>Talaromyces</taxon>
        <taxon>Talaromyces sect. Talaromyces</taxon>
    </lineage>
</organism>
<evidence type="ECO:0000259" key="6">
    <source>
        <dbReference type="PROSITE" id="PS50127"/>
    </source>
</evidence>
<dbReference type="Proteomes" id="UP000053095">
    <property type="component" value="Unassembled WGS sequence"/>
</dbReference>
<name>A0A6V8HE42_TALPI</name>
<evidence type="ECO:0000256" key="3">
    <source>
        <dbReference type="ARBA" id="ARBA00022741"/>
    </source>
</evidence>
<dbReference type="SUPFAM" id="SSF54495">
    <property type="entry name" value="UBC-like"/>
    <property type="match status" value="1"/>
</dbReference>
<dbReference type="GO" id="GO:0005524">
    <property type="term" value="F:ATP binding"/>
    <property type="evidence" value="ECO:0007669"/>
    <property type="project" value="UniProtKB-KW"/>
</dbReference>
<keyword evidence="2" id="KW-0808">Transferase</keyword>
<dbReference type="PROSITE" id="PS50127">
    <property type="entry name" value="UBC_2"/>
    <property type="match status" value="1"/>
</dbReference>
<keyword evidence="3" id="KW-0547">Nucleotide-binding</keyword>
<dbReference type="AlphaFoldDB" id="A0A6V8HE42"/>
<accession>A0A6V8HE42</accession>
<dbReference type="FunFam" id="3.10.110.10:FF:000060">
    <property type="entry name" value="Ubiquitin conjugating enzyme (UbcB)"/>
    <property type="match status" value="1"/>
</dbReference>
<feature type="domain" description="UBC core" evidence="6">
    <location>
        <begin position="2"/>
        <end position="152"/>
    </location>
</feature>
<evidence type="ECO:0000256" key="4">
    <source>
        <dbReference type="ARBA" id="ARBA00022786"/>
    </source>
</evidence>
<dbReference type="InterPro" id="IPR016135">
    <property type="entry name" value="UBQ-conjugating_enzyme/RWD"/>
</dbReference>
<dbReference type="InterPro" id="IPR000608">
    <property type="entry name" value="UBC"/>
</dbReference>
<evidence type="ECO:0000313" key="8">
    <source>
        <dbReference type="Proteomes" id="UP000053095"/>
    </source>
</evidence>
<dbReference type="GO" id="GO:0061631">
    <property type="term" value="F:ubiquitin conjugating enzyme activity"/>
    <property type="evidence" value="ECO:0007669"/>
    <property type="project" value="UniProtKB-EC"/>
</dbReference>
<evidence type="ECO:0000313" key="7">
    <source>
        <dbReference type="EMBL" id="GAM39309.1"/>
    </source>
</evidence>
<dbReference type="PANTHER" id="PTHR24067">
    <property type="entry name" value="UBIQUITIN-CONJUGATING ENZYME E2"/>
    <property type="match status" value="1"/>
</dbReference>
<gene>
    <name evidence="7" type="ORF">TCE0_034f10753</name>
</gene>
<dbReference type="EC" id="2.3.2.23" evidence="1"/>
<protein>
    <recommendedName>
        <fullName evidence="1">E2 ubiquitin-conjugating enzyme</fullName>
        <ecNumber evidence="1">2.3.2.23</ecNumber>
    </recommendedName>
</protein>
<dbReference type="EMBL" id="DF933830">
    <property type="protein sequence ID" value="GAM39309.1"/>
    <property type="molecule type" value="Genomic_DNA"/>
</dbReference>
<dbReference type="Gene3D" id="3.10.110.10">
    <property type="entry name" value="Ubiquitin Conjugating Enzyme"/>
    <property type="match status" value="1"/>
</dbReference>
<comment type="caution">
    <text evidence="7">The sequence shown here is derived from an EMBL/GenBank/DDBJ whole genome shotgun (WGS) entry which is preliminary data.</text>
</comment>
<keyword evidence="5" id="KW-0067">ATP-binding</keyword>
<sequence>MGSMKRISKELAELMETPPTGISIQLADESDVYKWKVSMKGPEGTPYQGGTFHVNLTLPNEYPFKPPTVSFATKIYHPNVSNDDKGSMCLGMLKSDEWKPSSRIAAVLEFARQLLVEPMPDDAVEGRIAEQYSNDRKRFEEVARDWTRRYAREEK</sequence>
<dbReference type="Pfam" id="PF00179">
    <property type="entry name" value="UQ_con"/>
    <property type="match status" value="1"/>
</dbReference>